<feature type="domain" description="Glucose-methanol-choline oxidoreductase N-terminal" evidence="5">
    <location>
        <begin position="120"/>
        <end position="143"/>
    </location>
</feature>
<dbReference type="InParanoid" id="A0A7C8MLC0"/>
<name>A0A7C8MLC0_9PEZI</name>
<reference evidence="6 7" key="1">
    <citation type="submission" date="2019-12" db="EMBL/GenBank/DDBJ databases">
        <title>Draft genome sequence of the ascomycete Xylaria multiplex DSM 110363.</title>
        <authorList>
            <person name="Buettner E."/>
            <person name="Kellner H."/>
        </authorList>
    </citation>
    <scope>NUCLEOTIDE SEQUENCE [LARGE SCALE GENOMIC DNA]</scope>
    <source>
        <strain evidence="6 7">DSM 110363</strain>
    </source>
</reference>
<feature type="chain" id="PRO_5028913574" description="Glucose-methanol-choline oxidoreductase N-terminal domain-containing protein" evidence="4">
    <location>
        <begin position="27"/>
        <end position="632"/>
    </location>
</feature>
<evidence type="ECO:0000256" key="3">
    <source>
        <dbReference type="RuleBase" id="RU003968"/>
    </source>
</evidence>
<evidence type="ECO:0000256" key="2">
    <source>
        <dbReference type="PIRSR" id="PIRSR000137-2"/>
    </source>
</evidence>
<dbReference type="Pfam" id="PF05199">
    <property type="entry name" value="GMC_oxred_C"/>
    <property type="match status" value="1"/>
</dbReference>
<dbReference type="OrthoDB" id="269227at2759"/>
<proteinExistence type="inferred from homology"/>
<dbReference type="InterPro" id="IPR012132">
    <property type="entry name" value="GMC_OxRdtase"/>
</dbReference>
<dbReference type="Proteomes" id="UP000481858">
    <property type="component" value="Unassembled WGS sequence"/>
</dbReference>
<keyword evidence="3" id="KW-0285">Flavoprotein</keyword>
<dbReference type="InterPro" id="IPR007867">
    <property type="entry name" value="GMC_OxRtase_C"/>
</dbReference>
<evidence type="ECO:0000313" key="7">
    <source>
        <dbReference type="Proteomes" id="UP000481858"/>
    </source>
</evidence>
<keyword evidence="7" id="KW-1185">Reference proteome</keyword>
<protein>
    <recommendedName>
        <fullName evidence="5">Glucose-methanol-choline oxidoreductase N-terminal domain-containing protein</fullName>
    </recommendedName>
</protein>
<dbReference type="AlphaFoldDB" id="A0A7C8MLC0"/>
<dbReference type="PANTHER" id="PTHR11552:SF115">
    <property type="entry name" value="DEHYDROGENASE XPTC-RELATED"/>
    <property type="match status" value="1"/>
</dbReference>
<comment type="caution">
    <text evidence="6">The sequence shown here is derived from an EMBL/GenBank/DDBJ whole genome shotgun (WGS) entry which is preliminary data.</text>
</comment>
<keyword evidence="2 3" id="KW-0274">FAD</keyword>
<dbReference type="InterPro" id="IPR036188">
    <property type="entry name" value="FAD/NAD-bd_sf"/>
</dbReference>
<evidence type="ECO:0000256" key="1">
    <source>
        <dbReference type="ARBA" id="ARBA00010790"/>
    </source>
</evidence>
<keyword evidence="4" id="KW-0732">Signal</keyword>
<dbReference type="EMBL" id="WUBL01000245">
    <property type="protein sequence ID" value="KAF2962987.1"/>
    <property type="molecule type" value="Genomic_DNA"/>
</dbReference>
<evidence type="ECO:0000256" key="4">
    <source>
        <dbReference type="SAM" id="SignalP"/>
    </source>
</evidence>
<accession>A0A7C8MLC0</accession>
<dbReference type="InterPro" id="IPR000172">
    <property type="entry name" value="GMC_OxRdtase_N"/>
</dbReference>
<dbReference type="PIRSF" id="PIRSF000137">
    <property type="entry name" value="Alcohol_oxidase"/>
    <property type="match status" value="1"/>
</dbReference>
<feature type="binding site" evidence="2">
    <location>
        <begin position="130"/>
        <end position="133"/>
    </location>
    <ligand>
        <name>FAD</name>
        <dbReference type="ChEBI" id="CHEBI:57692"/>
    </ligand>
</feature>
<dbReference type="SUPFAM" id="SSF54373">
    <property type="entry name" value="FAD-linked reductases, C-terminal domain"/>
    <property type="match status" value="1"/>
</dbReference>
<organism evidence="6 7">
    <name type="scientific">Xylaria multiplex</name>
    <dbReference type="NCBI Taxonomy" id="323545"/>
    <lineage>
        <taxon>Eukaryota</taxon>
        <taxon>Fungi</taxon>
        <taxon>Dikarya</taxon>
        <taxon>Ascomycota</taxon>
        <taxon>Pezizomycotina</taxon>
        <taxon>Sordariomycetes</taxon>
        <taxon>Xylariomycetidae</taxon>
        <taxon>Xylariales</taxon>
        <taxon>Xylariaceae</taxon>
        <taxon>Xylaria</taxon>
    </lineage>
</organism>
<comment type="similarity">
    <text evidence="1 3">Belongs to the GMC oxidoreductase family.</text>
</comment>
<sequence length="632" mass="68343">MLCQRDHSSRLQALISLLVAVEGALAAFIPPHASAVSYQEAEKNTYDFIVAGGGIAGLTVADRLTEDPSVNVLVIEAGPFDQREDSVLIPGAYPPFQYFNGLESMPQKGLNNRSVDTICAKVVGGGSVVNAMVYLRGDKADYDDWGKLGNPGWSWDSIFPYFLKASPQKNFTKPDSGFATQANISWDDSVRGTSGPLRYSYPDYFYPGSANWWNAAKSIGLPVVKDPEAGNNLGIFWIPSVLDATTMTRSDARINHYERVKALRPNYHILASTTVSKILFNRTRAIGVKYLPSAGGSSANVYATKEVILATGGIHTPQVLQLSGIGPRALLDKLGIAIVQDLPGVGQNLQDQSTLTIGWNFTQNVTPNAGSLDSNATYNAEQRALYDTDRTGAYTIVRSLSTNIGQLSLQLVTSNYSAIAAEARSRDPAASLPSDGDPTVLKGYKKQRELLIRQFEGQDAAVGTLHWGTSSSSLIYHLKPLSRGTVNINSTDPLASPVLDYRTATDPVDLAVYVALFRKNRELFAAPDMASLGPVEASPFGAQLQTDEEIIAVLRQHINPSNAHQCCTAAMLPQDLGGVVDSEWKVHGIQGLRVADISYWPFQTSGTPSATMYASGEKLADIIKRDYNLTSL</sequence>
<gene>
    <name evidence="6" type="ORF">GQX73_g10584</name>
</gene>
<comment type="cofactor">
    <cofactor evidence="2">
        <name>FAD</name>
        <dbReference type="ChEBI" id="CHEBI:57692"/>
    </cofactor>
</comment>
<dbReference type="Gene3D" id="3.50.50.60">
    <property type="entry name" value="FAD/NAD(P)-binding domain"/>
    <property type="match status" value="1"/>
</dbReference>
<evidence type="ECO:0000259" key="5">
    <source>
        <dbReference type="PROSITE" id="PS00623"/>
    </source>
</evidence>
<dbReference type="GO" id="GO:0050660">
    <property type="term" value="F:flavin adenine dinucleotide binding"/>
    <property type="evidence" value="ECO:0007669"/>
    <property type="project" value="InterPro"/>
</dbReference>
<feature type="binding site" evidence="2">
    <location>
        <position position="275"/>
    </location>
    <ligand>
        <name>FAD</name>
        <dbReference type="ChEBI" id="CHEBI:57692"/>
    </ligand>
</feature>
<dbReference type="Gene3D" id="3.30.560.10">
    <property type="entry name" value="Glucose Oxidase, domain 3"/>
    <property type="match status" value="1"/>
</dbReference>
<feature type="binding site" evidence="2">
    <location>
        <position position="122"/>
    </location>
    <ligand>
        <name>FAD</name>
        <dbReference type="ChEBI" id="CHEBI:57692"/>
    </ligand>
</feature>
<dbReference type="Pfam" id="PF00732">
    <property type="entry name" value="GMC_oxred_N"/>
    <property type="match status" value="1"/>
</dbReference>
<evidence type="ECO:0000313" key="6">
    <source>
        <dbReference type="EMBL" id="KAF2962987.1"/>
    </source>
</evidence>
<dbReference type="GO" id="GO:0044550">
    <property type="term" value="P:secondary metabolite biosynthetic process"/>
    <property type="evidence" value="ECO:0007669"/>
    <property type="project" value="TreeGrafter"/>
</dbReference>
<dbReference type="PANTHER" id="PTHR11552">
    <property type="entry name" value="GLUCOSE-METHANOL-CHOLINE GMC OXIDOREDUCTASE"/>
    <property type="match status" value="1"/>
</dbReference>
<dbReference type="PROSITE" id="PS00623">
    <property type="entry name" value="GMC_OXRED_1"/>
    <property type="match status" value="1"/>
</dbReference>
<dbReference type="GO" id="GO:0016614">
    <property type="term" value="F:oxidoreductase activity, acting on CH-OH group of donors"/>
    <property type="evidence" value="ECO:0007669"/>
    <property type="project" value="InterPro"/>
</dbReference>
<feature type="signal peptide" evidence="4">
    <location>
        <begin position="1"/>
        <end position="26"/>
    </location>
</feature>
<dbReference type="SUPFAM" id="SSF51905">
    <property type="entry name" value="FAD/NAD(P)-binding domain"/>
    <property type="match status" value="1"/>
</dbReference>